<reference evidence="2 3" key="1">
    <citation type="journal article" date="2020" name="Int. J. Syst. Evol. Microbiol.">
        <title>Tenacibaculum piscium sp. nov., isolated from skin ulcers of sea-farmed fish, and description of Tenacibaculum finnmarkense sp. nov. with subdivision into genomovars finnmarkense and ulcerans.</title>
        <authorList>
            <person name="Olsen A.B."/>
            <person name="Spilsberg B."/>
            <person name="Nilsen H.K."/>
            <person name="Lagesen K."/>
            <person name="Gulla S."/>
            <person name="Avendano-Herrera R."/>
            <person name="Irgang R."/>
            <person name="Duchaud E."/>
            <person name="Colquhoun D.J."/>
        </authorList>
    </citation>
    <scope>NUCLEOTIDE SEQUENCE [LARGE SCALE GENOMIC DNA]</scope>
    <source>
        <strain evidence="2 3">TNO037</strain>
    </source>
</reference>
<sequence>MQLTNQNIAQLYKFTQQHFVEFYDVQTELVDHLANDIEQIYIEKPTVTFEKARDISFKKFGVFGFMDILEEKQKQVAKKYRIILWNLLKQWFTLPKIIITFSIFLSFYNMYKIPVFGAYSYISFYVVFFLFLLIKCRLLFSQQKQKIAKTNKKWLLENFIYKLAASNFIVLFSNISNIISMGEKLDNSYWVIGLSIFSTLLVLSGYITLILIPNTSEEIMKNHYPEYQLV</sequence>
<name>A0AAP1RDE1_9FLAO</name>
<evidence type="ECO:0000313" key="3">
    <source>
        <dbReference type="Proteomes" id="UP000806077"/>
    </source>
</evidence>
<evidence type="ECO:0000313" key="2">
    <source>
        <dbReference type="EMBL" id="MBE7694009.1"/>
    </source>
</evidence>
<accession>A0AAP1RDE1</accession>
<keyword evidence="3" id="KW-1185">Reference proteome</keyword>
<dbReference type="AlphaFoldDB" id="A0AAP1RDE1"/>
<keyword evidence="1" id="KW-0472">Membrane</keyword>
<organism evidence="2 3">
    <name type="scientific">Tenacibaculum finnmarkense genomovar finnmarkense</name>
    <dbReference type="NCBI Taxonomy" id="1458503"/>
    <lineage>
        <taxon>Bacteria</taxon>
        <taxon>Pseudomonadati</taxon>
        <taxon>Bacteroidota</taxon>
        <taxon>Flavobacteriia</taxon>
        <taxon>Flavobacteriales</taxon>
        <taxon>Flavobacteriaceae</taxon>
        <taxon>Tenacibaculum</taxon>
        <taxon>Tenacibaculum finnmarkense</taxon>
    </lineage>
</organism>
<gene>
    <name evidence="2" type="ORF">F7645_00975</name>
</gene>
<comment type="caution">
    <text evidence="2">The sequence shown here is derived from an EMBL/GenBank/DDBJ whole genome shotgun (WGS) entry which is preliminary data.</text>
</comment>
<feature type="transmembrane region" description="Helical" evidence="1">
    <location>
        <begin position="159"/>
        <end position="182"/>
    </location>
</feature>
<proteinExistence type="predicted"/>
<dbReference type="RefSeq" id="WP_101955318.1">
    <property type="nucleotide sequence ID" value="NZ_JAJHTL010000002.1"/>
</dbReference>
<feature type="transmembrane region" description="Helical" evidence="1">
    <location>
        <begin position="188"/>
        <end position="212"/>
    </location>
</feature>
<feature type="transmembrane region" description="Helical" evidence="1">
    <location>
        <begin position="117"/>
        <end position="138"/>
    </location>
</feature>
<dbReference type="Proteomes" id="UP000806077">
    <property type="component" value="Unassembled WGS sequence"/>
</dbReference>
<protein>
    <submittedName>
        <fullName evidence="2">Uncharacterized protein</fullName>
    </submittedName>
</protein>
<dbReference type="EMBL" id="WXXV01000001">
    <property type="protein sequence ID" value="MBE7694009.1"/>
    <property type="molecule type" value="Genomic_DNA"/>
</dbReference>
<evidence type="ECO:0000256" key="1">
    <source>
        <dbReference type="SAM" id="Phobius"/>
    </source>
</evidence>
<keyword evidence="1" id="KW-1133">Transmembrane helix</keyword>
<keyword evidence="1" id="KW-0812">Transmembrane</keyword>
<feature type="transmembrane region" description="Helical" evidence="1">
    <location>
        <begin position="91"/>
        <end position="111"/>
    </location>
</feature>